<keyword evidence="2" id="KW-1185">Reference proteome</keyword>
<sequence length="96" mass="10079">MAKLTFIAGAAAGYVLGTRAGRERYAQIKAGSGQLWRSQPVQRQVASARHVAKTRVAPAALDAVSTAATAAGDRLREGAGRISADSERDVRSSVER</sequence>
<protein>
    <recommendedName>
        <fullName evidence="3">Protoporphyrinogen oxidase</fullName>
    </recommendedName>
</protein>
<dbReference type="RefSeq" id="WP_068272581.1">
    <property type="nucleotide sequence ID" value="NZ_BAAAKD010000051.1"/>
</dbReference>
<gene>
    <name evidence="1" type="ORF">AWH69_04795</name>
</gene>
<evidence type="ECO:0008006" key="3">
    <source>
        <dbReference type="Google" id="ProtNLM"/>
    </source>
</evidence>
<name>A0A176QCN7_9MICO</name>
<accession>A0A176QCN7</accession>
<dbReference type="AlphaFoldDB" id="A0A176QCN7"/>
<evidence type="ECO:0000313" key="2">
    <source>
        <dbReference type="Proteomes" id="UP000076976"/>
    </source>
</evidence>
<comment type="caution">
    <text evidence="1">The sequence shown here is derived from an EMBL/GenBank/DDBJ whole genome shotgun (WGS) entry which is preliminary data.</text>
</comment>
<dbReference type="EMBL" id="LQZG01000002">
    <property type="protein sequence ID" value="OAB87410.1"/>
    <property type="molecule type" value="Genomic_DNA"/>
</dbReference>
<evidence type="ECO:0000313" key="1">
    <source>
        <dbReference type="EMBL" id="OAB87410.1"/>
    </source>
</evidence>
<organism evidence="1 2">
    <name type="scientific">Janibacter melonis</name>
    <dbReference type="NCBI Taxonomy" id="262209"/>
    <lineage>
        <taxon>Bacteria</taxon>
        <taxon>Bacillati</taxon>
        <taxon>Actinomycetota</taxon>
        <taxon>Actinomycetes</taxon>
        <taxon>Micrococcales</taxon>
        <taxon>Intrasporangiaceae</taxon>
        <taxon>Janibacter</taxon>
    </lineage>
</organism>
<reference evidence="1 2" key="1">
    <citation type="submission" date="2016-01" db="EMBL/GenBank/DDBJ databases">
        <title>Janibacter melonis strain CD11_4 genome sequencing and assembly.</title>
        <authorList>
            <person name="Nair G.R."/>
            <person name="Kaur G."/>
            <person name="Chander A.M."/>
            <person name="Mayilraj S."/>
        </authorList>
    </citation>
    <scope>NUCLEOTIDE SEQUENCE [LARGE SCALE GENOMIC DNA]</scope>
    <source>
        <strain evidence="1 2">CD11-4</strain>
    </source>
</reference>
<dbReference type="STRING" id="262209.AWH69_04795"/>
<proteinExistence type="predicted"/>
<dbReference type="Proteomes" id="UP000076976">
    <property type="component" value="Unassembled WGS sequence"/>
</dbReference>